<proteinExistence type="predicted"/>
<dbReference type="Gene3D" id="2.60.40.10">
    <property type="entry name" value="Immunoglobulins"/>
    <property type="match status" value="1"/>
</dbReference>
<dbReference type="Proteomes" id="UP000256970">
    <property type="component" value="Unassembled WGS sequence"/>
</dbReference>
<gene>
    <name evidence="2" type="ORF">BQ4739_LOCUS512</name>
</gene>
<keyword evidence="3" id="KW-1185">Reference proteome</keyword>
<dbReference type="InterPro" id="IPR013783">
    <property type="entry name" value="Ig-like_fold"/>
</dbReference>
<sequence length="323" mass="36157">MLLTTQKNMLALNNSRVKVQEELAVANRRIADLEREVERLRLETTAAQQAAAEAQRAPPHVFSAPRSASPAPPAQYMQQQMPQQPQQMPYQQQQQPQQQQQQMPQQAPPQQQMQMQQQQQHPPQQMQQQPPQQMQQPPQQMQPPPPPAPPAVINLTYISGWHNCFIHYTMDGKTWTAVPGKKLTTSQQDHATKTISIEGTSMEFVMNNGENDWDSPGRYTDKPKNYQITEPGNYKLKRVELLPAGPAAAAVVRDSAMKTALASAAVSAEQDWILPGRYTDKRSYKLKSGKVERPGSHDEGAARDRACFVPGVSRSFGGKHLAV</sequence>
<evidence type="ECO:0000256" key="1">
    <source>
        <dbReference type="SAM" id="MobiDB-lite"/>
    </source>
</evidence>
<dbReference type="GO" id="GO:2001070">
    <property type="term" value="F:starch binding"/>
    <property type="evidence" value="ECO:0007669"/>
    <property type="project" value="InterPro"/>
</dbReference>
<dbReference type="STRING" id="3088.A0A383V548"/>
<feature type="region of interest" description="Disordered" evidence="1">
    <location>
        <begin position="48"/>
        <end position="153"/>
    </location>
</feature>
<dbReference type="EMBL" id="FNXT01000031">
    <property type="protein sequence ID" value="SZX59912.1"/>
    <property type="molecule type" value="Genomic_DNA"/>
</dbReference>
<feature type="compositionally biased region" description="Low complexity" evidence="1">
    <location>
        <begin position="48"/>
        <end position="139"/>
    </location>
</feature>
<organism evidence="2 3">
    <name type="scientific">Tetradesmus obliquus</name>
    <name type="common">Green alga</name>
    <name type="synonym">Acutodesmus obliquus</name>
    <dbReference type="NCBI Taxonomy" id="3088"/>
    <lineage>
        <taxon>Eukaryota</taxon>
        <taxon>Viridiplantae</taxon>
        <taxon>Chlorophyta</taxon>
        <taxon>core chlorophytes</taxon>
        <taxon>Chlorophyceae</taxon>
        <taxon>CS clade</taxon>
        <taxon>Sphaeropleales</taxon>
        <taxon>Scenedesmaceae</taxon>
        <taxon>Tetradesmus</taxon>
    </lineage>
</organism>
<reference evidence="2 3" key="1">
    <citation type="submission" date="2016-10" db="EMBL/GenBank/DDBJ databases">
        <authorList>
            <person name="Cai Z."/>
        </authorList>
    </citation>
    <scope>NUCLEOTIDE SEQUENCE [LARGE SCALE GENOMIC DNA]</scope>
</reference>
<dbReference type="AlphaFoldDB" id="A0A383V548"/>
<protein>
    <submittedName>
        <fullName evidence="2">Uncharacterized protein</fullName>
    </submittedName>
</protein>
<accession>A0A383V548</accession>
<evidence type="ECO:0000313" key="3">
    <source>
        <dbReference type="Proteomes" id="UP000256970"/>
    </source>
</evidence>
<feature type="compositionally biased region" description="Pro residues" evidence="1">
    <location>
        <begin position="140"/>
        <end position="150"/>
    </location>
</feature>
<evidence type="ECO:0000313" key="2">
    <source>
        <dbReference type="EMBL" id="SZX59912.1"/>
    </source>
</evidence>
<name>A0A383V548_TETOB</name>